<proteinExistence type="predicted"/>
<sequence length="327" mass="36680">MAIADEEPETTVEEIMQRGKTRERLAAERAQAEAMHVEGERQEAFAKQRAAEAEARERHMAQELERMRLTLASMHHKESTSRDAVLVALMETMKQLKPEPRELKVYTPKDIRDGIVPPCPMDKNATEMREWATTLAGAASGLSAKASELVGMTLRAEPYTLSKSHSTDEYVDANRWLARQVLASIKPETDAARVFLKEVRSDINLIESGVSLIAMLLKQVASTDSLKMESAETRFQTTVYFRGGMTHDQVRLAAAAFKADYNARPFFDNRTYALLAAMLKELPPSLKEPFVRDELDNLLTLEMKGQRDALEVIRDTLAPPDIGQSES</sequence>
<feature type="coiled-coil region" evidence="1">
    <location>
        <begin position="22"/>
        <end position="70"/>
    </location>
</feature>
<organism evidence="2 3">
    <name type="scientific">Chrysochromulina tobinii</name>
    <dbReference type="NCBI Taxonomy" id="1460289"/>
    <lineage>
        <taxon>Eukaryota</taxon>
        <taxon>Haptista</taxon>
        <taxon>Haptophyta</taxon>
        <taxon>Prymnesiophyceae</taxon>
        <taxon>Prymnesiales</taxon>
        <taxon>Chrysochromulinaceae</taxon>
        <taxon>Chrysochromulina</taxon>
    </lineage>
</organism>
<name>A0A0M0K887_9EUKA</name>
<keyword evidence="3" id="KW-1185">Reference proteome</keyword>
<accession>A0A0M0K887</accession>
<evidence type="ECO:0000313" key="3">
    <source>
        <dbReference type="Proteomes" id="UP000037460"/>
    </source>
</evidence>
<reference evidence="3" key="1">
    <citation type="journal article" date="2015" name="PLoS Genet.">
        <title>Genome Sequence and Transcriptome Analyses of Chrysochromulina tobin: Metabolic Tools for Enhanced Algal Fitness in the Prominent Order Prymnesiales (Haptophyceae).</title>
        <authorList>
            <person name="Hovde B.T."/>
            <person name="Deodato C.R."/>
            <person name="Hunsperger H.M."/>
            <person name="Ryken S.A."/>
            <person name="Yost W."/>
            <person name="Jha R.K."/>
            <person name="Patterson J."/>
            <person name="Monnat R.J. Jr."/>
            <person name="Barlow S.B."/>
            <person name="Starkenburg S.R."/>
            <person name="Cattolico R.A."/>
        </authorList>
    </citation>
    <scope>NUCLEOTIDE SEQUENCE</scope>
    <source>
        <strain evidence="3">CCMP291</strain>
    </source>
</reference>
<dbReference type="EMBL" id="JWZX01001009">
    <property type="protein sequence ID" value="KOO35030.1"/>
    <property type="molecule type" value="Genomic_DNA"/>
</dbReference>
<evidence type="ECO:0000256" key="1">
    <source>
        <dbReference type="SAM" id="Coils"/>
    </source>
</evidence>
<protein>
    <submittedName>
        <fullName evidence="2">Uncharacterized protein</fullName>
    </submittedName>
</protein>
<dbReference type="AlphaFoldDB" id="A0A0M0K887"/>
<comment type="caution">
    <text evidence="2">The sequence shown here is derived from an EMBL/GenBank/DDBJ whole genome shotgun (WGS) entry which is preliminary data.</text>
</comment>
<keyword evidence="1" id="KW-0175">Coiled coil</keyword>
<gene>
    <name evidence="2" type="ORF">Ctob_014680</name>
</gene>
<dbReference type="Proteomes" id="UP000037460">
    <property type="component" value="Unassembled WGS sequence"/>
</dbReference>
<evidence type="ECO:0000313" key="2">
    <source>
        <dbReference type="EMBL" id="KOO35030.1"/>
    </source>
</evidence>